<evidence type="ECO:0000256" key="1">
    <source>
        <dbReference type="SAM" id="MobiDB-lite"/>
    </source>
</evidence>
<dbReference type="AlphaFoldDB" id="A0A397AB18"/>
<reference evidence="6 7" key="1">
    <citation type="submission" date="2018-08" db="EMBL/GenBank/DDBJ databases">
        <title>Aphanomyces genome sequencing and annotation.</title>
        <authorList>
            <person name="Minardi D."/>
            <person name="Oidtmann B."/>
            <person name="Van Der Giezen M."/>
            <person name="Studholme D.J."/>
        </authorList>
    </citation>
    <scope>NUCLEOTIDE SEQUENCE [LARGE SCALE GENOMIC DNA]</scope>
    <source>
        <strain evidence="5 7">Da</strain>
        <strain evidence="3 6">Kv</strain>
        <strain evidence="4 8">Sv</strain>
    </source>
</reference>
<dbReference type="EMBL" id="QUTG01001763">
    <property type="protein sequence ID" value="RHY98808.1"/>
    <property type="molecule type" value="Genomic_DNA"/>
</dbReference>
<name>A0A397AB18_APHAT</name>
<dbReference type="Proteomes" id="UP000265427">
    <property type="component" value="Unassembled WGS sequence"/>
</dbReference>
<feature type="region of interest" description="Disordered" evidence="1">
    <location>
        <begin position="72"/>
        <end position="108"/>
    </location>
</feature>
<evidence type="ECO:0000313" key="4">
    <source>
        <dbReference type="EMBL" id="RHY98808.1"/>
    </source>
</evidence>
<dbReference type="EMBL" id="QUSZ01007339">
    <property type="protein sequence ID" value="RHY02847.1"/>
    <property type="molecule type" value="Genomic_DNA"/>
</dbReference>
<protein>
    <submittedName>
        <fullName evidence="3">Uncharacterized protein</fullName>
    </submittedName>
</protein>
<evidence type="ECO:0000313" key="3">
    <source>
        <dbReference type="EMBL" id="RHY02847.1"/>
    </source>
</evidence>
<feature type="region of interest" description="Disordered" evidence="1">
    <location>
        <begin position="1"/>
        <end position="27"/>
    </location>
</feature>
<organism evidence="3 6">
    <name type="scientific">Aphanomyces astaci</name>
    <name type="common">Crayfish plague agent</name>
    <dbReference type="NCBI Taxonomy" id="112090"/>
    <lineage>
        <taxon>Eukaryota</taxon>
        <taxon>Sar</taxon>
        <taxon>Stramenopiles</taxon>
        <taxon>Oomycota</taxon>
        <taxon>Saprolegniomycetes</taxon>
        <taxon>Saprolegniales</taxon>
        <taxon>Verrucalvaceae</taxon>
        <taxon>Aphanomyces</taxon>
    </lineage>
</organism>
<dbReference type="EMBL" id="QUTH01002470">
    <property type="protein sequence ID" value="RHZ25814.1"/>
    <property type="molecule type" value="Genomic_DNA"/>
</dbReference>
<evidence type="ECO:0000313" key="8">
    <source>
        <dbReference type="Proteomes" id="UP000285712"/>
    </source>
</evidence>
<dbReference type="Proteomes" id="UP000285712">
    <property type="component" value="Unassembled WGS sequence"/>
</dbReference>
<sequence length="108" mass="12033">MVATFKGAQRRRRSSVQPPPETELQMPLEDLMFSPYKRRKLQKQKDMQAADLAKLQQAAKYFDMIDNVKLETSSAPVDDDVDGEASATSTPSTTPTKQSHVHSTAVHS</sequence>
<reference evidence="2 9" key="2">
    <citation type="submission" date="2019-06" db="EMBL/GenBank/DDBJ databases">
        <title>Genomics analysis of Aphanomyces spp. identifies a new class of oomycete effector associated with host adaptation.</title>
        <authorList>
            <person name="Gaulin E."/>
        </authorList>
    </citation>
    <scope>NUCLEOTIDE SEQUENCE [LARGE SCALE GENOMIC DNA]</scope>
    <source>
        <strain evidence="2 9">E</strain>
    </source>
</reference>
<comment type="caution">
    <text evidence="3">The sequence shown here is derived from an EMBL/GenBank/DDBJ whole genome shotgun (WGS) entry which is preliminary data.</text>
</comment>
<evidence type="ECO:0000313" key="7">
    <source>
        <dbReference type="Proteomes" id="UP000285430"/>
    </source>
</evidence>
<dbReference type="Proteomes" id="UP000285430">
    <property type="component" value="Unassembled WGS sequence"/>
</dbReference>
<feature type="compositionally biased region" description="Polar residues" evidence="1">
    <location>
        <begin position="97"/>
        <end position="108"/>
    </location>
</feature>
<evidence type="ECO:0000313" key="9">
    <source>
        <dbReference type="Proteomes" id="UP000469452"/>
    </source>
</evidence>
<feature type="compositionally biased region" description="Low complexity" evidence="1">
    <location>
        <begin position="85"/>
        <end position="96"/>
    </location>
</feature>
<dbReference type="Proteomes" id="UP000469452">
    <property type="component" value="Unassembled WGS sequence"/>
</dbReference>
<evidence type="ECO:0000313" key="5">
    <source>
        <dbReference type="EMBL" id="RHZ25814.1"/>
    </source>
</evidence>
<dbReference type="VEuPathDB" id="FungiDB:H257_05584"/>
<gene>
    <name evidence="2" type="ORF">AaE_011975</name>
    <name evidence="4" type="ORF">DYB35_007084</name>
    <name evidence="3" type="ORF">DYB36_008148</name>
    <name evidence="5" type="ORF">DYB37_008878</name>
</gene>
<accession>A0A397AB18</accession>
<proteinExistence type="predicted"/>
<dbReference type="EMBL" id="VJMI01017731">
    <property type="protein sequence ID" value="KAF0712640.1"/>
    <property type="molecule type" value="Genomic_DNA"/>
</dbReference>
<evidence type="ECO:0000313" key="6">
    <source>
        <dbReference type="Proteomes" id="UP000265427"/>
    </source>
</evidence>
<evidence type="ECO:0000313" key="2">
    <source>
        <dbReference type="EMBL" id="KAF0712640.1"/>
    </source>
</evidence>